<reference evidence="4" key="1">
    <citation type="submission" date="2016-06" db="EMBL/GenBank/DDBJ databases">
        <authorList>
            <person name="Varghese N."/>
            <person name="Submissions Spin"/>
        </authorList>
    </citation>
    <scope>NUCLEOTIDE SEQUENCE [LARGE SCALE GENOMIC DNA]</scope>
    <source>
        <strain evidence="4">DSM 43909</strain>
    </source>
</reference>
<evidence type="ECO:0000256" key="1">
    <source>
        <dbReference type="SAM" id="MobiDB-lite"/>
    </source>
</evidence>
<evidence type="ECO:0000313" key="3">
    <source>
        <dbReference type="EMBL" id="SCF17204.1"/>
    </source>
</evidence>
<evidence type="ECO:0000259" key="2">
    <source>
        <dbReference type="Pfam" id="PF13466"/>
    </source>
</evidence>
<organism evidence="3 4">
    <name type="scientific">Micromonospora viridifaciens</name>
    <dbReference type="NCBI Taxonomy" id="1881"/>
    <lineage>
        <taxon>Bacteria</taxon>
        <taxon>Bacillati</taxon>
        <taxon>Actinomycetota</taxon>
        <taxon>Actinomycetes</taxon>
        <taxon>Micromonosporales</taxon>
        <taxon>Micromonosporaceae</taxon>
        <taxon>Micromonospora</taxon>
    </lineage>
</organism>
<dbReference type="Proteomes" id="UP000198242">
    <property type="component" value="Chromosome I"/>
</dbReference>
<dbReference type="InterPro" id="IPR036513">
    <property type="entry name" value="STAS_dom_sf"/>
</dbReference>
<dbReference type="InterPro" id="IPR058548">
    <property type="entry name" value="MlaB-like_STAS"/>
</dbReference>
<dbReference type="OrthoDB" id="4335181at2"/>
<dbReference type="EMBL" id="LT607411">
    <property type="protein sequence ID" value="SCF17204.1"/>
    <property type="molecule type" value="Genomic_DNA"/>
</dbReference>
<accession>A0A1C4Y922</accession>
<gene>
    <name evidence="3" type="ORF">GA0074695_3972</name>
</gene>
<dbReference type="Gene3D" id="3.30.750.24">
    <property type="entry name" value="STAS domain"/>
    <property type="match status" value="1"/>
</dbReference>
<name>A0A1C4Y922_MICVI</name>
<proteinExistence type="predicted"/>
<dbReference type="RefSeq" id="WP_089007582.1">
    <property type="nucleotide sequence ID" value="NZ_LT607411.1"/>
</dbReference>
<feature type="region of interest" description="Disordered" evidence="1">
    <location>
        <begin position="103"/>
        <end position="131"/>
    </location>
</feature>
<feature type="domain" description="MlaB-like STAS" evidence="2">
    <location>
        <begin position="21"/>
        <end position="99"/>
    </location>
</feature>
<dbReference type="SUPFAM" id="SSF52091">
    <property type="entry name" value="SpoIIaa-like"/>
    <property type="match status" value="1"/>
</dbReference>
<evidence type="ECO:0000313" key="4">
    <source>
        <dbReference type="Proteomes" id="UP000198242"/>
    </source>
</evidence>
<keyword evidence="4" id="KW-1185">Reference proteome</keyword>
<dbReference type="AlphaFoldDB" id="A0A1C4Y922"/>
<sequence length="131" mass="13421">MSFAATGGPIRVAASGISFAVHAALTRADIPVLCADLAELLRGRGPGIVSCDVGGVHRPDVVTVEALARLRLTARRHGWQLIVRGAGPGLLRLVGLLGLTDALPESGGQTEQREETAGVEEVGDGRDPPGG</sequence>
<protein>
    <submittedName>
        <fullName evidence="3">STAS domain-containing protein</fullName>
    </submittedName>
</protein>
<dbReference type="Pfam" id="PF13466">
    <property type="entry name" value="STAS_2"/>
    <property type="match status" value="1"/>
</dbReference>